<dbReference type="GO" id="GO:0009893">
    <property type="term" value="P:positive regulation of metabolic process"/>
    <property type="evidence" value="ECO:0007669"/>
    <property type="project" value="UniProtKB-ARBA"/>
</dbReference>
<keyword evidence="12" id="KW-1185">Reference proteome</keyword>
<dbReference type="PROSITE" id="PS50053">
    <property type="entry name" value="UBIQUITIN_2"/>
    <property type="match status" value="1"/>
</dbReference>
<dbReference type="InterPro" id="IPR000626">
    <property type="entry name" value="Ubiquitin-like_dom"/>
</dbReference>
<keyword evidence="5" id="KW-0677">Repeat</keyword>
<keyword evidence="7" id="KW-0833">Ubl conjugation pathway</keyword>
<dbReference type="Gene3D" id="3.10.20.90">
    <property type="entry name" value="Phosphatidylinositol 3-kinase Catalytic Subunit, Chain A, domain 1"/>
    <property type="match status" value="1"/>
</dbReference>
<evidence type="ECO:0000256" key="6">
    <source>
        <dbReference type="ARBA" id="ARBA00022771"/>
    </source>
</evidence>
<feature type="domain" description="Ubiquitin-like" evidence="9">
    <location>
        <begin position="5"/>
        <end position="86"/>
    </location>
</feature>
<dbReference type="Proteomes" id="UP000507470">
    <property type="component" value="Unassembled WGS sequence"/>
</dbReference>
<evidence type="ECO:0000256" key="1">
    <source>
        <dbReference type="ARBA" id="ARBA00004906"/>
    </source>
</evidence>
<comment type="pathway">
    <text evidence="1">Protein modification; protein ubiquitination.</text>
</comment>
<keyword evidence="4" id="KW-0479">Metal-binding</keyword>
<dbReference type="SUPFAM" id="SSF54236">
    <property type="entry name" value="Ubiquitin-like"/>
    <property type="match status" value="1"/>
</dbReference>
<sequence length="364" mass="41202">MGKELQLFLKGLEGKTTIIRIDENASIAQLRRMIHEKTLISLEEMRVLYCSKELRDTDENSKEQFLTDYRIQDEGNLVLVLRLRGGSDQQGQTKGTDTGTVEVVDSDSLNTTEDLSPPPKVYGSDVELTSEPDMITFDDDKDGLRAKMPCGHAIGPESLTAYCRSLLSSGKFEFRCPHMDPSYCGRIWEFYTVNKLAVLTTEERKEFETKIAMNFLRKAVGIQECPRCQSYCERMDRKDVRVVCPVCSRKPGGRFEFCWFCLRKWSTSGTAECGNLNCSGEDPRKKILRECQEKVVVGVSCPAVRACPKCGLMIEHREACKQMECPCGQKFCFICLKMADGRGQYTCGAWNFKCEKAPVQTQLP</sequence>
<accession>A0A6J8BWG7</accession>
<dbReference type="AlphaFoldDB" id="A0A6J8BWG7"/>
<dbReference type="PROSITE" id="PS51873">
    <property type="entry name" value="TRIAD"/>
    <property type="match status" value="1"/>
</dbReference>
<dbReference type="CDD" id="cd20336">
    <property type="entry name" value="Rcat_RBR"/>
    <property type="match status" value="1"/>
</dbReference>
<feature type="domain" description="RING-type" evidence="10">
    <location>
        <begin position="126"/>
        <end position="351"/>
    </location>
</feature>
<dbReference type="InterPro" id="IPR029071">
    <property type="entry name" value="Ubiquitin-like_domsf"/>
</dbReference>
<organism evidence="11 12">
    <name type="scientific">Mytilus coruscus</name>
    <name type="common">Sea mussel</name>
    <dbReference type="NCBI Taxonomy" id="42192"/>
    <lineage>
        <taxon>Eukaryota</taxon>
        <taxon>Metazoa</taxon>
        <taxon>Spiralia</taxon>
        <taxon>Lophotrochozoa</taxon>
        <taxon>Mollusca</taxon>
        <taxon>Bivalvia</taxon>
        <taxon>Autobranchia</taxon>
        <taxon>Pteriomorphia</taxon>
        <taxon>Mytilida</taxon>
        <taxon>Mytiloidea</taxon>
        <taxon>Mytilidae</taxon>
        <taxon>Mytilinae</taxon>
        <taxon>Mytilus</taxon>
    </lineage>
</organism>
<evidence type="ECO:0000256" key="3">
    <source>
        <dbReference type="ARBA" id="ARBA00022679"/>
    </source>
</evidence>
<protein>
    <submittedName>
        <fullName evidence="11">Uncharacterized protein</fullName>
    </submittedName>
</protein>
<evidence type="ECO:0000313" key="12">
    <source>
        <dbReference type="Proteomes" id="UP000507470"/>
    </source>
</evidence>
<dbReference type="PANTHER" id="PTHR11685">
    <property type="entry name" value="RBR FAMILY RING FINGER AND IBR DOMAIN-CONTAINING"/>
    <property type="match status" value="1"/>
</dbReference>
<dbReference type="GO" id="GO:0016567">
    <property type="term" value="P:protein ubiquitination"/>
    <property type="evidence" value="ECO:0007669"/>
    <property type="project" value="InterPro"/>
</dbReference>
<evidence type="ECO:0000256" key="5">
    <source>
        <dbReference type="ARBA" id="ARBA00022737"/>
    </source>
</evidence>
<evidence type="ECO:0000256" key="7">
    <source>
        <dbReference type="ARBA" id="ARBA00022786"/>
    </source>
</evidence>
<dbReference type="InterPro" id="IPR044066">
    <property type="entry name" value="TRIAD_supradom"/>
</dbReference>
<dbReference type="SMART" id="SM00213">
    <property type="entry name" value="UBQ"/>
    <property type="match status" value="1"/>
</dbReference>
<evidence type="ECO:0000256" key="4">
    <source>
        <dbReference type="ARBA" id="ARBA00022723"/>
    </source>
</evidence>
<gene>
    <name evidence="11" type="ORF">MCOR_22096</name>
</gene>
<dbReference type="OrthoDB" id="419317at2759"/>
<evidence type="ECO:0000256" key="2">
    <source>
        <dbReference type="ARBA" id="ARBA00022553"/>
    </source>
</evidence>
<evidence type="ECO:0000313" key="11">
    <source>
        <dbReference type="EMBL" id="CAC5386687.1"/>
    </source>
</evidence>
<keyword evidence="6" id="KW-0863">Zinc-finger</keyword>
<dbReference type="Gene3D" id="1.20.120.1750">
    <property type="match status" value="2"/>
</dbReference>
<keyword evidence="2" id="KW-0597">Phosphoprotein</keyword>
<evidence type="ECO:0000256" key="8">
    <source>
        <dbReference type="ARBA" id="ARBA00022833"/>
    </source>
</evidence>
<dbReference type="GO" id="GO:0008270">
    <property type="term" value="F:zinc ion binding"/>
    <property type="evidence" value="ECO:0007669"/>
    <property type="project" value="UniProtKB-KW"/>
</dbReference>
<dbReference type="EMBL" id="CACVKT020003887">
    <property type="protein sequence ID" value="CAC5386687.1"/>
    <property type="molecule type" value="Genomic_DNA"/>
</dbReference>
<keyword evidence="8" id="KW-0862">Zinc</keyword>
<evidence type="ECO:0000259" key="9">
    <source>
        <dbReference type="PROSITE" id="PS50053"/>
    </source>
</evidence>
<keyword evidence="3" id="KW-0808">Transferase</keyword>
<dbReference type="InterPro" id="IPR031127">
    <property type="entry name" value="E3_UB_ligase_RBR"/>
</dbReference>
<dbReference type="SUPFAM" id="SSF57850">
    <property type="entry name" value="RING/U-box"/>
    <property type="match status" value="2"/>
</dbReference>
<reference evidence="11 12" key="1">
    <citation type="submission" date="2020-06" db="EMBL/GenBank/DDBJ databases">
        <authorList>
            <person name="Li R."/>
            <person name="Bekaert M."/>
        </authorList>
    </citation>
    <scope>NUCLEOTIDE SEQUENCE [LARGE SCALE GENOMIC DNA]</scope>
    <source>
        <strain evidence="12">wild</strain>
    </source>
</reference>
<dbReference type="GO" id="GO:0004842">
    <property type="term" value="F:ubiquitin-protein transferase activity"/>
    <property type="evidence" value="ECO:0007669"/>
    <property type="project" value="InterPro"/>
</dbReference>
<dbReference type="Pfam" id="PF00240">
    <property type="entry name" value="ubiquitin"/>
    <property type="match status" value="1"/>
</dbReference>
<evidence type="ECO:0000259" key="10">
    <source>
        <dbReference type="PROSITE" id="PS51873"/>
    </source>
</evidence>
<dbReference type="Pfam" id="PF26200">
    <property type="entry name" value="Rcat_RNF216"/>
    <property type="match status" value="1"/>
</dbReference>
<name>A0A6J8BWG7_MYTCO</name>
<proteinExistence type="predicted"/>